<dbReference type="PANTHER" id="PTHR24421:SF10">
    <property type="entry name" value="NITRATE_NITRITE SENSOR PROTEIN NARQ"/>
    <property type="match status" value="1"/>
</dbReference>
<organism evidence="12 13">
    <name type="scientific">Reticulibacter mediterranei</name>
    <dbReference type="NCBI Taxonomy" id="2778369"/>
    <lineage>
        <taxon>Bacteria</taxon>
        <taxon>Bacillati</taxon>
        <taxon>Chloroflexota</taxon>
        <taxon>Ktedonobacteria</taxon>
        <taxon>Ktedonobacterales</taxon>
        <taxon>Reticulibacteraceae</taxon>
        <taxon>Reticulibacter</taxon>
    </lineage>
</organism>
<dbReference type="InterPro" id="IPR003594">
    <property type="entry name" value="HATPase_dom"/>
</dbReference>
<gene>
    <name evidence="12" type="ORF">KSF_065080</name>
</gene>
<dbReference type="GO" id="GO:0016020">
    <property type="term" value="C:membrane"/>
    <property type="evidence" value="ECO:0007669"/>
    <property type="project" value="InterPro"/>
</dbReference>
<feature type="transmembrane region" description="Helical" evidence="9">
    <location>
        <begin position="92"/>
        <end position="108"/>
    </location>
</feature>
<keyword evidence="9" id="KW-0472">Membrane</keyword>
<dbReference type="SUPFAM" id="SSF55874">
    <property type="entry name" value="ATPase domain of HSP90 chaperone/DNA topoisomerase II/histidine kinase"/>
    <property type="match status" value="1"/>
</dbReference>
<evidence type="ECO:0000313" key="13">
    <source>
        <dbReference type="Proteomes" id="UP000597444"/>
    </source>
</evidence>
<feature type="domain" description="Histidine kinase/HSP90-like ATPase" evidence="10">
    <location>
        <begin position="299"/>
        <end position="384"/>
    </location>
</feature>
<dbReference type="RefSeq" id="WP_220207085.1">
    <property type="nucleotide sequence ID" value="NZ_BNJK01000001.1"/>
</dbReference>
<sequence length="384" mass="42467">MKMQDLWGVVRRREYRAYFLLIVVTYAYILLSASFSQPHLFALTGLGIVYALTGPFGEEYCQRHASSWPIVLAYFVEQLTISGVILFLSQGTAFLLLTPLVAFSVVLLPRRGVAPMCGLLLLLLVLVDWSVGQSWRFILLTSLPMLASFAFMIAFTEALHEEARAHAALDEAHQRLREYSAQIETLATLAERNRLAREIHDHVGHYLTTITIQLEAARTVLEENPALTSRSIEKALGLAREGLSQIRSSVASLRTLPTENRSLPEALADLVREAQTEDSVVSLCVPDTLPQLSAQIKFTLYRVAQEGLTNARKHAHADHIELILDCPQVSQVTLRVKDDGVGSLSTTGGFGLLGARERVHALGGQLRTESLPGQGFFLEVELPL</sequence>
<dbReference type="Gene3D" id="3.30.565.10">
    <property type="entry name" value="Histidine kinase-like ATPase, C-terminal domain"/>
    <property type="match status" value="1"/>
</dbReference>
<dbReference type="AlphaFoldDB" id="A0A8J3N5J8"/>
<keyword evidence="3" id="KW-0597">Phosphoprotein</keyword>
<dbReference type="EC" id="2.7.13.3" evidence="2"/>
<dbReference type="EMBL" id="BNJK01000001">
    <property type="protein sequence ID" value="GHO96460.1"/>
    <property type="molecule type" value="Genomic_DNA"/>
</dbReference>
<evidence type="ECO:0000256" key="4">
    <source>
        <dbReference type="ARBA" id="ARBA00022679"/>
    </source>
</evidence>
<comment type="catalytic activity">
    <reaction evidence="1">
        <text>ATP + protein L-histidine = ADP + protein N-phospho-L-histidine.</text>
        <dbReference type="EC" id="2.7.13.3"/>
    </reaction>
</comment>
<keyword evidence="9" id="KW-0812">Transmembrane</keyword>
<dbReference type="InterPro" id="IPR011712">
    <property type="entry name" value="Sig_transdc_His_kin_sub3_dim/P"/>
</dbReference>
<keyword evidence="13" id="KW-1185">Reference proteome</keyword>
<feature type="transmembrane region" description="Helical" evidence="9">
    <location>
        <begin position="137"/>
        <end position="155"/>
    </location>
</feature>
<evidence type="ECO:0000313" key="12">
    <source>
        <dbReference type="EMBL" id="GHO96460.1"/>
    </source>
</evidence>
<protein>
    <recommendedName>
        <fullName evidence="2">histidine kinase</fullName>
        <ecNumber evidence="2">2.7.13.3</ecNumber>
    </recommendedName>
</protein>
<evidence type="ECO:0000256" key="6">
    <source>
        <dbReference type="ARBA" id="ARBA00022777"/>
    </source>
</evidence>
<evidence type="ECO:0000256" key="3">
    <source>
        <dbReference type="ARBA" id="ARBA00022553"/>
    </source>
</evidence>
<keyword evidence="8" id="KW-0902">Two-component regulatory system</keyword>
<name>A0A8J3N5J8_9CHLR</name>
<reference evidence="12" key="1">
    <citation type="submission" date="2020-10" db="EMBL/GenBank/DDBJ databases">
        <title>Taxonomic study of unclassified bacteria belonging to the class Ktedonobacteria.</title>
        <authorList>
            <person name="Yabe S."/>
            <person name="Wang C.M."/>
            <person name="Zheng Y."/>
            <person name="Sakai Y."/>
            <person name="Cavaletti L."/>
            <person name="Monciardini P."/>
            <person name="Donadio S."/>
        </authorList>
    </citation>
    <scope>NUCLEOTIDE SEQUENCE</scope>
    <source>
        <strain evidence="12">ID150040</strain>
    </source>
</reference>
<comment type="caution">
    <text evidence="12">The sequence shown here is derived from an EMBL/GenBank/DDBJ whole genome shotgun (WGS) entry which is preliminary data.</text>
</comment>
<evidence type="ECO:0000256" key="8">
    <source>
        <dbReference type="ARBA" id="ARBA00023012"/>
    </source>
</evidence>
<keyword evidence="5" id="KW-0547">Nucleotide-binding</keyword>
<feature type="transmembrane region" description="Helical" evidence="9">
    <location>
        <begin position="15"/>
        <end position="33"/>
    </location>
</feature>
<proteinExistence type="predicted"/>
<evidence type="ECO:0000256" key="7">
    <source>
        <dbReference type="ARBA" id="ARBA00022840"/>
    </source>
</evidence>
<dbReference type="PANTHER" id="PTHR24421">
    <property type="entry name" value="NITRATE/NITRITE SENSOR PROTEIN NARX-RELATED"/>
    <property type="match status" value="1"/>
</dbReference>
<dbReference type="InterPro" id="IPR050482">
    <property type="entry name" value="Sensor_HK_TwoCompSys"/>
</dbReference>
<evidence type="ECO:0000256" key="5">
    <source>
        <dbReference type="ARBA" id="ARBA00022741"/>
    </source>
</evidence>
<evidence type="ECO:0000259" key="11">
    <source>
        <dbReference type="Pfam" id="PF07730"/>
    </source>
</evidence>
<dbReference type="InterPro" id="IPR036890">
    <property type="entry name" value="HATPase_C_sf"/>
</dbReference>
<evidence type="ECO:0000256" key="2">
    <source>
        <dbReference type="ARBA" id="ARBA00012438"/>
    </source>
</evidence>
<dbReference type="Pfam" id="PF07730">
    <property type="entry name" value="HisKA_3"/>
    <property type="match status" value="1"/>
</dbReference>
<dbReference type="GO" id="GO:0000155">
    <property type="term" value="F:phosphorelay sensor kinase activity"/>
    <property type="evidence" value="ECO:0007669"/>
    <property type="project" value="InterPro"/>
</dbReference>
<evidence type="ECO:0000256" key="1">
    <source>
        <dbReference type="ARBA" id="ARBA00000085"/>
    </source>
</evidence>
<feature type="domain" description="Signal transduction histidine kinase subgroup 3 dimerisation and phosphoacceptor" evidence="11">
    <location>
        <begin position="191"/>
        <end position="255"/>
    </location>
</feature>
<keyword evidence="4" id="KW-0808">Transferase</keyword>
<dbReference type="CDD" id="cd16917">
    <property type="entry name" value="HATPase_UhpB-NarQ-NarX-like"/>
    <property type="match status" value="1"/>
</dbReference>
<feature type="transmembrane region" description="Helical" evidence="9">
    <location>
        <begin position="113"/>
        <end position="131"/>
    </location>
</feature>
<dbReference type="GO" id="GO:0005524">
    <property type="term" value="F:ATP binding"/>
    <property type="evidence" value="ECO:0007669"/>
    <property type="project" value="UniProtKB-KW"/>
</dbReference>
<keyword evidence="6 12" id="KW-0418">Kinase</keyword>
<dbReference type="Pfam" id="PF02518">
    <property type="entry name" value="HATPase_c"/>
    <property type="match status" value="1"/>
</dbReference>
<keyword evidence="7" id="KW-0067">ATP-binding</keyword>
<evidence type="ECO:0000256" key="9">
    <source>
        <dbReference type="SAM" id="Phobius"/>
    </source>
</evidence>
<evidence type="ECO:0000259" key="10">
    <source>
        <dbReference type="Pfam" id="PF02518"/>
    </source>
</evidence>
<dbReference type="GO" id="GO:0046983">
    <property type="term" value="F:protein dimerization activity"/>
    <property type="evidence" value="ECO:0007669"/>
    <property type="project" value="InterPro"/>
</dbReference>
<keyword evidence="9" id="KW-1133">Transmembrane helix</keyword>
<dbReference type="Proteomes" id="UP000597444">
    <property type="component" value="Unassembled WGS sequence"/>
</dbReference>
<accession>A0A8J3N5J8</accession>
<dbReference type="Gene3D" id="1.20.5.1930">
    <property type="match status" value="1"/>
</dbReference>